<proteinExistence type="predicted"/>
<reference evidence="1" key="1">
    <citation type="submission" date="2020-09" db="EMBL/GenBank/DDBJ databases">
        <title>Whole genome shotgun sequence of Streptomyces xanthophaeus NBRC 12829.</title>
        <authorList>
            <person name="Komaki H."/>
            <person name="Tamura T."/>
        </authorList>
    </citation>
    <scope>NUCLEOTIDE SEQUENCE</scope>
    <source>
        <strain evidence="1">NBRC 12829</strain>
    </source>
</reference>
<dbReference type="EMBL" id="BNEE01000006">
    <property type="protein sequence ID" value="GHI87843.1"/>
    <property type="molecule type" value="Genomic_DNA"/>
</dbReference>
<gene>
    <name evidence="1" type="ORF">Sxan_52070</name>
</gene>
<sequence length="59" mass="6151">MLLAWIAEIADDPLVLDPADRAREMSVNTWLLCCGDGEDPAALPPAELPFGAVTPSGGT</sequence>
<evidence type="ECO:0000313" key="1">
    <source>
        <dbReference type="EMBL" id="GHI87843.1"/>
    </source>
</evidence>
<comment type="caution">
    <text evidence="1">The sequence shown here is derived from an EMBL/GenBank/DDBJ whole genome shotgun (WGS) entry which is preliminary data.</text>
</comment>
<protein>
    <submittedName>
        <fullName evidence="1">Uncharacterized protein</fullName>
    </submittedName>
</protein>
<dbReference type="OrthoDB" id="3531612at2"/>
<evidence type="ECO:0000313" key="2">
    <source>
        <dbReference type="Proteomes" id="UP000600026"/>
    </source>
</evidence>
<accession>A0A919LBE8</accession>
<dbReference type="Proteomes" id="UP000600026">
    <property type="component" value="Unassembled WGS sequence"/>
</dbReference>
<dbReference type="AlphaFoldDB" id="A0A919LBE8"/>
<name>A0A919LBE8_9ACTN</name>
<keyword evidence="2" id="KW-1185">Reference proteome</keyword>
<dbReference type="RefSeq" id="WP_031147189.1">
    <property type="nucleotide sequence ID" value="NZ_BNEE01000006.1"/>
</dbReference>
<organism evidence="1 2">
    <name type="scientific">Streptomyces xanthophaeus</name>
    <dbReference type="NCBI Taxonomy" id="67385"/>
    <lineage>
        <taxon>Bacteria</taxon>
        <taxon>Bacillati</taxon>
        <taxon>Actinomycetota</taxon>
        <taxon>Actinomycetes</taxon>
        <taxon>Kitasatosporales</taxon>
        <taxon>Streptomycetaceae</taxon>
        <taxon>Streptomyces</taxon>
    </lineage>
</organism>